<dbReference type="SMART" id="SM00283">
    <property type="entry name" value="MA"/>
    <property type="match status" value="1"/>
</dbReference>
<comment type="similarity">
    <text evidence="2">Belongs to the methyl-accepting chemotaxis (MCP) protein family.</text>
</comment>
<dbReference type="Pfam" id="PF00015">
    <property type="entry name" value="MCPsignal"/>
    <property type="match status" value="1"/>
</dbReference>
<feature type="transmembrane region" description="Helical" evidence="4">
    <location>
        <begin position="70"/>
        <end position="88"/>
    </location>
</feature>
<dbReference type="PRINTS" id="PR00260">
    <property type="entry name" value="CHEMTRNSDUCR"/>
</dbReference>
<dbReference type="EMBL" id="JBHUMM010000043">
    <property type="protein sequence ID" value="MFD2673214.1"/>
    <property type="molecule type" value="Genomic_DNA"/>
</dbReference>
<organism evidence="6 7">
    <name type="scientific">Marinicrinis sediminis</name>
    <dbReference type="NCBI Taxonomy" id="1652465"/>
    <lineage>
        <taxon>Bacteria</taxon>
        <taxon>Bacillati</taxon>
        <taxon>Bacillota</taxon>
        <taxon>Bacilli</taxon>
        <taxon>Bacillales</taxon>
        <taxon>Paenibacillaceae</taxon>
    </lineage>
</organism>
<protein>
    <submittedName>
        <fullName evidence="6">Methyl-accepting chemotaxis protein</fullName>
    </submittedName>
</protein>
<accession>A0ABW5RFL8</accession>
<dbReference type="RefSeq" id="WP_379930774.1">
    <property type="nucleotide sequence ID" value="NZ_JBHUMM010000043.1"/>
</dbReference>
<evidence type="ECO:0000256" key="1">
    <source>
        <dbReference type="ARBA" id="ARBA00023224"/>
    </source>
</evidence>
<dbReference type="PROSITE" id="PS50111">
    <property type="entry name" value="CHEMOTAXIS_TRANSDUC_2"/>
    <property type="match status" value="1"/>
</dbReference>
<evidence type="ECO:0000256" key="3">
    <source>
        <dbReference type="PROSITE-ProRule" id="PRU00284"/>
    </source>
</evidence>
<dbReference type="Gene3D" id="1.10.287.950">
    <property type="entry name" value="Methyl-accepting chemotaxis protein"/>
    <property type="match status" value="1"/>
</dbReference>
<dbReference type="InterPro" id="IPR004089">
    <property type="entry name" value="MCPsignal_dom"/>
</dbReference>
<evidence type="ECO:0000313" key="7">
    <source>
        <dbReference type="Proteomes" id="UP001597497"/>
    </source>
</evidence>
<dbReference type="PANTHER" id="PTHR32089">
    <property type="entry name" value="METHYL-ACCEPTING CHEMOTAXIS PROTEIN MCPB"/>
    <property type="match status" value="1"/>
</dbReference>
<name>A0ABW5RFL8_9BACL</name>
<keyword evidence="4" id="KW-0812">Transmembrane</keyword>
<feature type="domain" description="Methyl-accepting transducer" evidence="5">
    <location>
        <begin position="165"/>
        <end position="422"/>
    </location>
</feature>
<evidence type="ECO:0000256" key="2">
    <source>
        <dbReference type="ARBA" id="ARBA00029447"/>
    </source>
</evidence>
<proteinExistence type="inferred from homology"/>
<evidence type="ECO:0000256" key="4">
    <source>
        <dbReference type="SAM" id="Phobius"/>
    </source>
</evidence>
<dbReference type="SUPFAM" id="SSF58104">
    <property type="entry name" value="Methyl-accepting chemotaxis protein (MCP) signaling domain"/>
    <property type="match status" value="1"/>
</dbReference>
<feature type="transmembrane region" description="Helical" evidence="4">
    <location>
        <begin position="21"/>
        <end position="41"/>
    </location>
</feature>
<dbReference type="PANTHER" id="PTHR32089:SF112">
    <property type="entry name" value="LYSOZYME-LIKE PROTEIN-RELATED"/>
    <property type="match status" value="1"/>
</dbReference>
<keyword evidence="4" id="KW-0472">Membrane</keyword>
<feature type="transmembrane region" description="Helical" evidence="4">
    <location>
        <begin position="100"/>
        <end position="120"/>
    </location>
</feature>
<reference evidence="7" key="1">
    <citation type="journal article" date="2019" name="Int. J. Syst. Evol. Microbiol.">
        <title>The Global Catalogue of Microorganisms (GCM) 10K type strain sequencing project: providing services to taxonomists for standard genome sequencing and annotation.</title>
        <authorList>
            <consortium name="The Broad Institute Genomics Platform"/>
            <consortium name="The Broad Institute Genome Sequencing Center for Infectious Disease"/>
            <person name="Wu L."/>
            <person name="Ma J."/>
        </authorList>
    </citation>
    <scope>NUCLEOTIDE SEQUENCE [LARGE SCALE GENOMIC DNA]</scope>
    <source>
        <strain evidence="7">KCTC 33676</strain>
    </source>
</reference>
<keyword evidence="1 3" id="KW-0807">Transducer</keyword>
<dbReference type="InterPro" id="IPR004090">
    <property type="entry name" value="Chemotax_Me-accpt_rcpt"/>
</dbReference>
<dbReference type="Proteomes" id="UP001597497">
    <property type="component" value="Unassembled WGS sequence"/>
</dbReference>
<comment type="caution">
    <text evidence="6">The sequence shown here is derived from an EMBL/GenBank/DDBJ whole genome shotgun (WGS) entry which is preliminary data.</text>
</comment>
<keyword evidence="7" id="KW-1185">Reference proteome</keyword>
<evidence type="ECO:0000259" key="5">
    <source>
        <dbReference type="PROSITE" id="PS50111"/>
    </source>
</evidence>
<sequence>MNIGLTLLVAGMFYVNHKKKFIHYFQYVVLLLAIIMQANGLTQNMESTYLITNMSFAILLMLYPNYKIILIDAIAVLILVNIGLVNGMDFTELPRTGDFVLTNMLVIADYGVLITINVLFERLFGQIQRRTEEVEASKQQMDDVFQNIKDAVVRLNQFSSNLQVNTQQTGRITSEVTKSFAEVAKGVEAQAVSIGEMNESMHVSDQSILTVAQNAEQMKKRIEETAAYTVQGGNQVKDMTEKILHVDHIMTELDATMQAFHKQSSQISTIVKAITDISNQTNLLSLNAAIEAARAGEHGRGFAVVAQEVRKLSDNSMTSTGEISSILNDIHQNIELLTTQVQRGMAANNHSKSSAIETEHIFNQIESNAEMVMEQATEVVEKTSSLRSASSDIVNEIVTISSLTEQSSASVQEILANVEEQDTKVHDIVKSMENLEQLIDHLTKLTAKS</sequence>
<gene>
    <name evidence="6" type="ORF">ACFSUC_16700</name>
</gene>
<keyword evidence="4" id="KW-1133">Transmembrane helix</keyword>
<evidence type="ECO:0000313" key="6">
    <source>
        <dbReference type="EMBL" id="MFD2673214.1"/>
    </source>
</evidence>